<reference evidence="1 2" key="1">
    <citation type="journal article" date="2019" name="Int. J. Syst. Evol. Microbiol.">
        <title>The Global Catalogue of Microorganisms (GCM) 10K type strain sequencing project: providing services to taxonomists for standard genome sequencing and annotation.</title>
        <authorList>
            <consortium name="The Broad Institute Genomics Platform"/>
            <consortium name="The Broad Institute Genome Sequencing Center for Infectious Disease"/>
            <person name="Wu L."/>
            <person name="Ma J."/>
        </authorList>
    </citation>
    <scope>NUCLEOTIDE SEQUENCE [LARGE SCALE GENOMIC DNA]</scope>
    <source>
        <strain evidence="1 2">JCM 6924</strain>
    </source>
</reference>
<protein>
    <submittedName>
        <fullName evidence="1">Uncharacterized protein</fullName>
    </submittedName>
</protein>
<gene>
    <name evidence="1" type="ORF">GCM10010423_43400</name>
</gene>
<keyword evidence="2" id="KW-1185">Reference proteome</keyword>
<proteinExistence type="predicted"/>
<comment type="caution">
    <text evidence="1">The sequence shown here is derived from an EMBL/GenBank/DDBJ whole genome shotgun (WGS) entry which is preliminary data.</text>
</comment>
<evidence type="ECO:0000313" key="1">
    <source>
        <dbReference type="EMBL" id="GAA2540597.1"/>
    </source>
</evidence>
<dbReference type="EMBL" id="BAAATM010000013">
    <property type="protein sequence ID" value="GAA2540597.1"/>
    <property type="molecule type" value="Genomic_DNA"/>
</dbReference>
<name>A0ABN3NWI7_9ACTN</name>
<dbReference type="Proteomes" id="UP001501095">
    <property type="component" value="Unassembled WGS sequence"/>
</dbReference>
<organism evidence="1 2">
    <name type="scientific">Streptomyces levis</name>
    <dbReference type="NCBI Taxonomy" id="285566"/>
    <lineage>
        <taxon>Bacteria</taxon>
        <taxon>Bacillati</taxon>
        <taxon>Actinomycetota</taxon>
        <taxon>Actinomycetes</taxon>
        <taxon>Kitasatosporales</taxon>
        <taxon>Streptomycetaceae</taxon>
        <taxon>Streptomyces</taxon>
    </lineage>
</organism>
<dbReference type="RefSeq" id="WP_344539082.1">
    <property type="nucleotide sequence ID" value="NZ_BAAATM010000013.1"/>
</dbReference>
<accession>A0ABN3NWI7</accession>
<sequence length="221" mass="25106">MEQSGLLDHVAEFERVWNDPAYTHSALPPLDVNEVIANSYETSTPFTMTRDMLWDMEVRKARNPAPYLPSVMEPGSVRIWGEQPTGDDGVEVFVRASMQHPWIGGSDYGLVLEQVRLDPAEQRVTFIGATQLVDDSGELVKADTLQPLFHVEHAVAGTDSRPLSLWRVANLTDARTTKEALTRHFSQLANLPWLYEYIEIYIREDLHVDLRRRGTPEIPHS</sequence>
<evidence type="ECO:0000313" key="2">
    <source>
        <dbReference type="Proteomes" id="UP001501095"/>
    </source>
</evidence>